<dbReference type="InterPro" id="IPR002677">
    <property type="entry name" value="Ribosomal_bL32"/>
</dbReference>
<dbReference type="GO" id="GO:0006412">
    <property type="term" value="P:translation"/>
    <property type="evidence" value="ECO:0007669"/>
    <property type="project" value="UniProtKB-UniRule"/>
</dbReference>
<evidence type="ECO:0000256" key="4">
    <source>
        <dbReference type="ARBA" id="ARBA00035178"/>
    </source>
</evidence>
<dbReference type="GO" id="GO:0015934">
    <property type="term" value="C:large ribosomal subunit"/>
    <property type="evidence" value="ECO:0007669"/>
    <property type="project" value="InterPro"/>
</dbReference>
<evidence type="ECO:0000256" key="5">
    <source>
        <dbReference type="HAMAP-Rule" id="MF_00340"/>
    </source>
</evidence>
<protein>
    <recommendedName>
        <fullName evidence="4 5">Large ribosomal subunit protein bL32</fullName>
    </recommendedName>
</protein>
<dbReference type="NCBIfam" id="TIGR01031">
    <property type="entry name" value="rpmF_bact"/>
    <property type="match status" value="1"/>
</dbReference>
<evidence type="ECO:0000256" key="3">
    <source>
        <dbReference type="ARBA" id="ARBA00023274"/>
    </source>
</evidence>
<comment type="caution">
    <text evidence="7">The sequence shown here is derived from an EMBL/GenBank/DDBJ whole genome shotgun (WGS) entry which is preliminary data.</text>
</comment>
<dbReference type="SUPFAM" id="SSF57829">
    <property type="entry name" value="Zn-binding ribosomal proteins"/>
    <property type="match status" value="1"/>
</dbReference>
<organism evidence="7 8">
    <name type="scientific">candidate division WWE3 bacterium CG_4_9_14_0_2_um_filter_48_10</name>
    <dbReference type="NCBI Taxonomy" id="1975078"/>
    <lineage>
        <taxon>Bacteria</taxon>
        <taxon>Katanobacteria</taxon>
    </lineage>
</organism>
<proteinExistence type="inferred from homology"/>
<gene>
    <name evidence="5 7" type="primary">rpmF</name>
    <name evidence="7" type="ORF">CO059_02775</name>
</gene>
<dbReference type="GO" id="GO:0003735">
    <property type="term" value="F:structural constituent of ribosome"/>
    <property type="evidence" value="ECO:0007669"/>
    <property type="project" value="InterPro"/>
</dbReference>
<comment type="similarity">
    <text evidence="1 5">Belongs to the bacterial ribosomal protein bL32 family.</text>
</comment>
<dbReference type="EMBL" id="PFSK01000042">
    <property type="protein sequence ID" value="PJC22148.1"/>
    <property type="molecule type" value="Genomic_DNA"/>
</dbReference>
<accession>A0A2M8EI91</accession>
<dbReference type="HAMAP" id="MF_00340">
    <property type="entry name" value="Ribosomal_bL32"/>
    <property type="match status" value="1"/>
</dbReference>
<dbReference type="Pfam" id="PF01783">
    <property type="entry name" value="Ribosomal_L32p"/>
    <property type="match status" value="1"/>
</dbReference>
<evidence type="ECO:0000313" key="7">
    <source>
        <dbReference type="EMBL" id="PJC22148.1"/>
    </source>
</evidence>
<feature type="region of interest" description="Disordered" evidence="6">
    <location>
        <begin position="1"/>
        <end position="25"/>
    </location>
</feature>
<evidence type="ECO:0000313" key="8">
    <source>
        <dbReference type="Proteomes" id="UP000228781"/>
    </source>
</evidence>
<sequence length="49" mass="5856">MPVPKRKLSYGRKRRKLQHKKPRRPQTVKCRHCGAQKIAHRLCLDCGKY</sequence>
<evidence type="ECO:0000256" key="1">
    <source>
        <dbReference type="ARBA" id="ARBA00008560"/>
    </source>
</evidence>
<evidence type="ECO:0000256" key="6">
    <source>
        <dbReference type="SAM" id="MobiDB-lite"/>
    </source>
</evidence>
<keyword evidence="2 5" id="KW-0689">Ribosomal protein</keyword>
<dbReference type="Proteomes" id="UP000228781">
    <property type="component" value="Unassembled WGS sequence"/>
</dbReference>
<dbReference type="InterPro" id="IPR011332">
    <property type="entry name" value="Ribosomal_zn-bd"/>
</dbReference>
<dbReference type="AlphaFoldDB" id="A0A2M8EI91"/>
<name>A0A2M8EI91_UNCKA</name>
<keyword evidence="3 5" id="KW-0687">Ribonucleoprotein</keyword>
<evidence type="ECO:0000256" key="2">
    <source>
        <dbReference type="ARBA" id="ARBA00022980"/>
    </source>
</evidence>
<reference evidence="8" key="1">
    <citation type="submission" date="2017-09" db="EMBL/GenBank/DDBJ databases">
        <title>Depth-based differentiation of microbial function through sediment-hosted aquifers and enrichment of novel symbionts in the deep terrestrial subsurface.</title>
        <authorList>
            <person name="Probst A.J."/>
            <person name="Ladd B."/>
            <person name="Jarett J.K."/>
            <person name="Geller-Mcgrath D.E."/>
            <person name="Sieber C.M.K."/>
            <person name="Emerson J.B."/>
            <person name="Anantharaman K."/>
            <person name="Thomas B.C."/>
            <person name="Malmstrom R."/>
            <person name="Stieglmeier M."/>
            <person name="Klingl A."/>
            <person name="Woyke T."/>
            <person name="Ryan C.M."/>
            <person name="Banfield J.F."/>
        </authorList>
    </citation>
    <scope>NUCLEOTIDE SEQUENCE [LARGE SCALE GENOMIC DNA]</scope>
</reference>